<protein>
    <recommendedName>
        <fullName evidence="2">AB hydrolase-1 domain-containing protein</fullName>
    </recommendedName>
</protein>
<feature type="compositionally biased region" description="Basic residues" evidence="1">
    <location>
        <begin position="1"/>
        <end position="22"/>
    </location>
</feature>
<dbReference type="InterPro" id="IPR000073">
    <property type="entry name" value="AB_hydrolase_1"/>
</dbReference>
<dbReference type="Proteomes" id="UP001445335">
    <property type="component" value="Unassembled WGS sequence"/>
</dbReference>
<evidence type="ECO:0000313" key="3">
    <source>
        <dbReference type="EMBL" id="KAK9821989.1"/>
    </source>
</evidence>
<feature type="region of interest" description="Disordered" evidence="1">
    <location>
        <begin position="1"/>
        <end position="42"/>
    </location>
</feature>
<dbReference type="PANTHER" id="PTHR43689">
    <property type="entry name" value="HYDROLASE"/>
    <property type="match status" value="1"/>
</dbReference>
<dbReference type="SUPFAM" id="SSF53474">
    <property type="entry name" value="alpha/beta-Hydrolases"/>
    <property type="match status" value="1"/>
</dbReference>
<dbReference type="EMBL" id="JALJOU010000092">
    <property type="protein sequence ID" value="KAK9821989.1"/>
    <property type="molecule type" value="Genomic_DNA"/>
</dbReference>
<reference evidence="3 4" key="1">
    <citation type="journal article" date="2024" name="Nat. Commun.">
        <title>Phylogenomics reveals the evolutionary origins of lichenization in chlorophyte algae.</title>
        <authorList>
            <person name="Puginier C."/>
            <person name="Libourel C."/>
            <person name="Otte J."/>
            <person name="Skaloud P."/>
            <person name="Haon M."/>
            <person name="Grisel S."/>
            <person name="Petersen M."/>
            <person name="Berrin J.G."/>
            <person name="Delaux P.M."/>
            <person name="Dal Grande F."/>
            <person name="Keller J."/>
        </authorList>
    </citation>
    <scope>NUCLEOTIDE SEQUENCE [LARGE SCALE GENOMIC DNA]</scope>
    <source>
        <strain evidence="3 4">SAG 245.80</strain>
    </source>
</reference>
<name>A0AAW1QKM8_9CHLO</name>
<feature type="domain" description="AB hydrolase-1" evidence="2">
    <location>
        <begin position="337"/>
        <end position="596"/>
    </location>
</feature>
<dbReference type="Pfam" id="PF00561">
    <property type="entry name" value="Abhydrolase_1"/>
    <property type="match status" value="1"/>
</dbReference>
<organism evidence="3 4">
    <name type="scientific">Elliptochloris bilobata</name>
    <dbReference type="NCBI Taxonomy" id="381761"/>
    <lineage>
        <taxon>Eukaryota</taxon>
        <taxon>Viridiplantae</taxon>
        <taxon>Chlorophyta</taxon>
        <taxon>core chlorophytes</taxon>
        <taxon>Trebouxiophyceae</taxon>
        <taxon>Trebouxiophyceae incertae sedis</taxon>
        <taxon>Elliptochloris clade</taxon>
        <taxon>Elliptochloris</taxon>
    </lineage>
</organism>
<dbReference type="AlphaFoldDB" id="A0AAW1QKM8"/>
<comment type="caution">
    <text evidence="3">The sequence shown here is derived from an EMBL/GenBank/DDBJ whole genome shotgun (WGS) entry which is preliminary data.</text>
</comment>
<proteinExistence type="predicted"/>
<dbReference type="Pfam" id="PF05991">
    <property type="entry name" value="NYN_YacP"/>
    <property type="match status" value="1"/>
</dbReference>
<feature type="compositionally biased region" description="Polar residues" evidence="1">
    <location>
        <begin position="29"/>
        <end position="39"/>
    </location>
</feature>
<dbReference type="InterPro" id="IPR010298">
    <property type="entry name" value="YacP-like"/>
</dbReference>
<evidence type="ECO:0000313" key="4">
    <source>
        <dbReference type="Proteomes" id="UP001445335"/>
    </source>
</evidence>
<dbReference type="PRINTS" id="PR00412">
    <property type="entry name" value="EPOXHYDRLASE"/>
</dbReference>
<feature type="region of interest" description="Disordered" evidence="1">
    <location>
        <begin position="63"/>
        <end position="87"/>
    </location>
</feature>
<dbReference type="InterPro" id="IPR029058">
    <property type="entry name" value="AB_hydrolase_fold"/>
</dbReference>
<sequence>MCRTRTRPLVAKKAKKVKKAKKPPATPLQAGNDSSSTPRRITGPKFRKELAFVRTLAELRVSAPKKPAPRSAFRKKELDPEELATQATAQAEEDAVEAAAVAKRMAKYAALRSLYRTAELDSPAAPLLLVDGYNVIFASRRLARLARVRSLDLARERLVDEVGDFAVDRAMRAVVAFDAMGNPEGESCPWRRRTDLGGVEVVYCTASEADTFLVEEARRQRTAGAARVLIATDDLEIQDDINAPAEIAYLPSPMLLSEMRTAAREAGKRKRAAQWAWRAGNVQGVAELVRPWFAGQPPPLTDTLPPQSLGDPDSRWVCVYGVDLHYKEVGPADSKTAVLLIHGFNGSAWNWQGVMPAMAEAASDARVIAFDRPPFGISQRPLSWEGEEADNPYTSQGAARLALGLLDALGIEKAVVVGHSAGALVTMELFKRAPERVLGLVFVAPALPTNEPNSGPGGRKPSWQWQLRMAYSRALLQTEGPALHYVRGTLLKKAEEVRGGDLSGVFHDVTRATPEMIETYLRPLRSHDWDRGALLSFRAMRRPNALPYEAVTQPVLVVIGSQDSMLLKSTKKVTGLLQARPQGSTGYVELEACGHVPMQEQPDAFAAAVAPFIGEVVGAAAASPHAALRTSAAAAMAEQAAASAPRSSYGSGAKE</sequence>
<evidence type="ECO:0000259" key="2">
    <source>
        <dbReference type="Pfam" id="PF00561"/>
    </source>
</evidence>
<dbReference type="Gene3D" id="3.40.50.1820">
    <property type="entry name" value="alpha/beta hydrolase"/>
    <property type="match status" value="1"/>
</dbReference>
<dbReference type="PANTHER" id="PTHR43689:SF56">
    <property type="entry name" value="AB HYDROLASE-1 DOMAIN-CONTAINING PROTEIN"/>
    <property type="match status" value="1"/>
</dbReference>
<gene>
    <name evidence="3" type="ORF">WJX81_003986</name>
</gene>
<evidence type="ECO:0000256" key="1">
    <source>
        <dbReference type="SAM" id="MobiDB-lite"/>
    </source>
</evidence>
<dbReference type="InterPro" id="IPR000639">
    <property type="entry name" value="Epox_hydrolase-like"/>
</dbReference>
<keyword evidence="4" id="KW-1185">Reference proteome</keyword>
<accession>A0AAW1QKM8</accession>
<dbReference type="GO" id="GO:0003824">
    <property type="term" value="F:catalytic activity"/>
    <property type="evidence" value="ECO:0007669"/>
    <property type="project" value="InterPro"/>
</dbReference>